<dbReference type="Proteomes" id="UP001232156">
    <property type="component" value="Unassembled WGS sequence"/>
</dbReference>
<comment type="caution">
    <text evidence="2">The sequence shown here is derived from an EMBL/GenBank/DDBJ whole genome shotgun (WGS) entry which is preliminary data.</text>
</comment>
<feature type="compositionally biased region" description="Pro residues" evidence="1">
    <location>
        <begin position="167"/>
        <end position="201"/>
    </location>
</feature>
<dbReference type="EMBL" id="JAUZQE010000042">
    <property type="protein sequence ID" value="MDR4126907.1"/>
    <property type="molecule type" value="Genomic_DNA"/>
</dbReference>
<evidence type="ECO:0000313" key="2">
    <source>
        <dbReference type="EMBL" id="MDR4126907.1"/>
    </source>
</evidence>
<dbReference type="RefSeq" id="WP_347287517.1">
    <property type="nucleotide sequence ID" value="NZ_JAUZQE010000042.1"/>
</dbReference>
<protein>
    <submittedName>
        <fullName evidence="2">Uncharacterized protein</fullName>
    </submittedName>
</protein>
<reference evidence="2 3" key="1">
    <citation type="submission" date="2023-08" db="EMBL/GenBank/DDBJ databases">
        <title>Alcaligenaceae gen. nov., a novel taxon isolated from the sludge of Yixing Pesticide Factory.</title>
        <authorList>
            <person name="Ruan L."/>
        </authorList>
    </citation>
    <scope>NUCLEOTIDE SEQUENCE [LARGE SCALE GENOMIC DNA]</scope>
    <source>
        <strain evidence="2 3">LG-2</strain>
    </source>
</reference>
<accession>A0ABU1D9I6</accession>
<name>A0ABU1D9I6_9BURK</name>
<evidence type="ECO:0000256" key="1">
    <source>
        <dbReference type="SAM" id="MobiDB-lite"/>
    </source>
</evidence>
<proteinExistence type="predicted"/>
<gene>
    <name evidence="2" type="ORF">Q8947_13065</name>
</gene>
<evidence type="ECO:0000313" key="3">
    <source>
        <dbReference type="Proteomes" id="UP001232156"/>
    </source>
</evidence>
<sequence>MALFDAKWYLTRNPDVAAAVSAGLITARDHFEMYGILENRSPNALFDPEFYLAHNPDVAAAVNAGLLGATQHFMLYGQFEARPIHHVFNIGNYLAANPDVAAAAASGLSPVQHFLAWGIAEGRDMGNGVSLTAFADDPIFKSAIEAGDYPAAVQRAIDVAPTLPEFEAPPAPSPRPDPQPGPQPEPQPDPQPDPQPQPEPDPSGATVLSLQAPGWLGNNTKNTASFTLEFDSSVKLLKVALAGTGTFSQSISSSTSDGKTVAHVEISAWNKNAQGVFEVHMQAPEGAGANAQVHIRGFTQNDVTYPDITTSLAQSRLIDFKPVSATGTQFFAYDEVEAADLGTPYDALEPELAPAQNDLLPGWF</sequence>
<organism evidence="2 3">
    <name type="scientific">Yanghanlia caeni</name>
    <dbReference type="NCBI Taxonomy" id="3064283"/>
    <lineage>
        <taxon>Bacteria</taxon>
        <taxon>Pseudomonadati</taxon>
        <taxon>Pseudomonadota</taxon>
        <taxon>Betaproteobacteria</taxon>
        <taxon>Burkholderiales</taxon>
        <taxon>Alcaligenaceae</taxon>
        <taxon>Yanghanlia</taxon>
    </lineage>
</organism>
<feature type="region of interest" description="Disordered" evidence="1">
    <location>
        <begin position="164"/>
        <end position="214"/>
    </location>
</feature>
<keyword evidence="3" id="KW-1185">Reference proteome</keyword>